<reference evidence="2 3" key="1">
    <citation type="journal article" date="2008" name="Nature">
        <title>Genome analysis of the platypus reveals unique signatures of evolution.</title>
        <authorList>
            <person name="Warren W.C."/>
            <person name="Hillier L.W."/>
            <person name="Marshall Graves J.A."/>
            <person name="Birney E."/>
            <person name="Ponting C.P."/>
            <person name="Grutzner F."/>
            <person name="Belov K."/>
            <person name="Miller W."/>
            <person name="Clarke L."/>
            <person name="Chinwalla A.T."/>
            <person name="Yang S.P."/>
            <person name="Heger A."/>
            <person name="Locke D.P."/>
            <person name="Miethke P."/>
            <person name="Waters P.D."/>
            <person name="Veyrunes F."/>
            <person name="Fulton L."/>
            <person name="Fulton B."/>
            <person name="Graves T."/>
            <person name="Wallis J."/>
            <person name="Puente X.S."/>
            <person name="Lopez-Otin C."/>
            <person name="Ordonez G.R."/>
            <person name="Eichler E.E."/>
            <person name="Chen L."/>
            <person name="Cheng Z."/>
            <person name="Deakin J.E."/>
            <person name="Alsop A."/>
            <person name="Thompson K."/>
            <person name="Kirby P."/>
            <person name="Papenfuss A.T."/>
            <person name="Wakefield M.J."/>
            <person name="Olender T."/>
            <person name="Lancet D."/>
            <person name="Huttley G.A."/>
            <person name="Smit A.F."/>
            <person name="Pask A."/>
            <person name="Temple-Smith P."/>
            <person name="Batzer M.A."/>
            <person name="Walker J.A."/>
            <person name="Konkel M.K."/>
            <person name="Harris R.S."/>
            <person name="Whittington C.M."/>
            <person name="Wong E.S."/>
            <person name="Gemmell N.J."/>
            <person name="Buschiazzo E."/>
            <person name="Vargas Jentzsch I.M."/>
            <person name="Merkel A."/>
            <person name="Schmitz J."/>
            <person name="Zemann A."/>
            <person name="Churakov G."/>
            <person name="Kriegs J.O."/>
            <person name="Brosius J."/>
            <person name="Murchison E.P."/>
            <person name="Sachidanandam R."/>
            <person name="Smith C."/>
            <person name="Hannon G.J."/>
            <person name="Tsend-Ayush E."/>
            <person name="McMillan D."/>
            <person name="Attenborough R."/>
            <person name="Rens W."/>
            <person name="Ferguson-Smith M."/>
            <person name="Lefevre C.M."/>
            <person name="Sharp J.A."/>
            <person name="Nicholas K.R."/>
            <person name="Ray D.A."/>
            <person name="Kube M."/>
            <person name="Reinhardt R."/>
            <person name="Pringle T.H."/>
            <person name="Taylor J."/>
            <person name="Jones R.C."/>
            <person name="Nixon B."/>
            <person name="Dacheux J.L."/>
            <person name="Niwa H."/>
            <person name="Sekita Y."/>
            <person name="Huang X."/>
            <person name="Stark A."/>
            <person name="Kheradpour P."/>
            <person name="Kellis M."/>
            <person name="Flicek P."/>
            <person name="Chen Y."/>
            <person name="Webber C."/>
            <person name="Hardison R."/>
            <person name="Nelson J."/>
            <person name="Hallsworth-Pepin K."/>
            <person name="Delehaunty K."/>
            <person name="Markovic C."/>
            <person name="Minx P."/>
            <person name="Feng Y."/>
            <person name="Kremitzki C."/>
            <person name="Mitreva M."/>
            <person name="Glasscock J."/>
            <person name="Wylie T."/>
            <person name="Wohldmann P."/>
            <person name="Thiru P."/>
            <person name="Nhan M.N."/>
            <person name="Pohl C.S."/>
            <person name="Smith S.M."/>
            <person name="Hou S."/>
            <person name="Nefedov M."/>
            <person name="de Jong P.J."/>
            <person name="Renfree M.B."/>
            <person name="Mardis E.R."/>
            <person name="Wilson R.K."/>
        </authorList>
    </citation>
    <scope>NUCLEOTIDE SEQUENCE [LARGE SCALE GENOMIC DNA]</scope>
    <source>
        <strain evidence="2 3">Glennie</strain>
    </source>
</reference>
<sequence length="246" mass="26843">MGLGVLRSATSRRRPAESRLSLGGDAPRRRRGHSRRRPAWGRRGCGYGAELEDRWVRTCGRPPERRAVGRAPPPRVPHLFGNVRKGRITFQHFSFLKRLYVTQVNRDLSQRAKPKPEPSTDPFLEKTAPAPAETLPRALGPVAPPCPPAPSAGGGAEGSEAASPAGPALGDERRWKEMELKLDDLPGVLARLSKIKLTGISLNKYRPLPLSLFLCRAKRRGSVARARGLGVRGHGFESQLCHLAAG</sequence>
<reference evidence="2" key="2">
    <citation type="submission" date="2025-08" db="UniProtKB">
        <authorList>
            <consortium name="Ensembl"/>
        </authorList>
    </citation>
    <scope>IDENTIFICATION</scope>
    <source>
        <strain evidence="2">Glennie</strain>
    </source>
</reference>
<organism evidence="2 3">
    <name type="scientific">Ornithorhynchus anatinus</name>
    <name type="common">Duckbill platypus</name>
    <dbReference type="NCBI Taxonomy" id="9258"/>
    <lineage>
        <taxon>Eukaryota</taxon>
        <taxon>Metazoa</taxon>
        <taxon>Chordata</taxon>
        <taxon>Craniata</taxon>
        <taxon>Vertebrata</taxon>
        <taxon>Euteleostomi</taxon>
        <taxon>Mammalia</taxon>
        <taxon>Monotremata</taxon>
        <taxon>Ornithorhynchidae</taxon>
        <taxon>Ornithorhynchus</taxon>
    </lineage>
</organism>
<evidence type="ECO:0000256" key="1">
    <source>
        <dbReference type="SAM" id="MobiDB-lite"/>
    </source>
</evidence>
<dbReference type="Bgee" id="ENSOANG00000044290">
    <property type="expression patterns" value="Expressed in adult mammalian kidney and 7 other cell types or tissues"/>
</dbReference>
<proteinExistence type="predicted"/>
<feature type="compositionally biased region" description="Basic and acidic residues" evidence="1">
    <location>
        <begin position="108"/>
        <end position="118"/>
    </location>
</feature>
<feature type="compositionally biased region" description="Low complexity" evidence="1">
    <location>
        <begin position="158"/>
        <end position="169"/>
    </location>
</feature>
<keyword evidence="3" id="KW-1185">Reference proteome</keyword>
<dbReference type="Proteomes" id="UP000002279">
    <property type="component" value="Chromosome 15"/>
</dbReference>
<evidence type="ECO:0000313" key="2">
    <source>
        <dbReference type="Ensembl" id="ENSOANP00000036089.1"/>
    </source>
</evidence>
<evidence type="ECO:0000313" key="3">
    <source>
        <dbReference type="Proteomes" id="UP000002279"/>
    </source>
</evidence>
<dbReference type="AlphaFoldDB" id="A0A6I8N4M4"/>
<feature type="compositionally biased region" description="Basic residues" evidence="1">
    <location>
        <begin position="28"/>
        <end position="40"/>
    </location>
</feature>
<name>A0A6I8N4M4_ORNAN</name>
<dbReference type="InParanoid" id="A0A6I8N4M4"/>
<dbReference type="Ensembl" id="ENSOANT00000066431.1">
    <property type="protein sequence ID" value="ENSOANP00000036089.1"/>
    <property type="gene ID" value="ENSOANG00000044290.1"/>
</dbReference>
<protein>
    <submittedName>
        <fullName evidence="2">Uncharacterized protein</fullName>
    </submittedName>
</protein>
<reference evidence="2" key="3">
    <citation type="submission" date="2025-09" db="UniProtKB">
        <authorList>
            <consortium name="Ensembl"/>
        </authorList>
    </citation>
    <scope>IDENTIFICATION</scope>
    <source>
        <strain evidence="2">Glennie</strain>
    </source>
</reference>
<feature type="region of interest" description="Disordered" evidence="1">
    <location>
        <begin position="107"/>
        <end position="169"/>
    </location>
</feature>
<dbReference type="GeneTree" id="ENSGT00940000168040"/>
<accession>A0A6I8N4M4</accession>
<feature type="region of interest" description="Disordered" evidence="1">
    <location>
        <begin position="1"/>
        <end position="43"/>
    </location>
</feature>